<dbReference type="SUPFAM" id="SSF57850">
    <property type="entry name" value="RING/U-box"/>
    <property type="match status" value="1"/>
</dbReference>
<feature type="disulfide bond" evidence="5">
    <location>
        <begin position="325"/>
        <end position="340"/>
    </location>
</feature>
<dbReference type="PROSITE" id="PS50060">
    <property type="entry name" value="MAM_2"/>
    <property type="match status" value="3"/>
</dbReference>
<dbReference type="InterPro" id="IPR023415">
    <property type="entry name" value="LDLR_class-A_CS"/>
</dbReference>
<dbReference type="InterPro" id="IPR051560">
    <property type="entry name" value="MAM_domain-containing"/>
</dbReference>
<dbReference type="PROSITE" id="PS50287">
    <property type="entry name" value="SRCR_2"/>
    <property type="match status" value="4"/>
</dbReference>
<dbReference type="SUPFAM" id="SSF56487">
    <property type="entry name" value="SRCR-like"/>
    <property type="match status" value="4"/>
</dbReference>
<feature type="domain" description="SRCR" evidence="11">
    <location>
        <begin position="192"/>
        <end position="294"/>
    </location>
</feature>
<comment type="caution">
    <text evidence="14">The sequence shown here is derived from an EMBL/GenBank/DDBJ whole genome shotgun (WGS) entry which is preliminary data.</text>
</comment>
<feature type="disulfide bond" evidence="6">
    <location>
        <begin position="765"/>
        <end position="829"/>
    </location>
</feature>
<dbReference type="Proteomes" id="UP001159427">
    <property type="component" value="Unassembled WGS sequence"/>
</dbReference>
<feature type="disulfide bond" evidence="6">
    <location>
        <begin position="1022"/>
        <end position="1032"/>
    </location>
</feature>
<feature type="disulfide bond" evidence="5">
    <location>
        <begin position="536"/>
        <end position="551"/>
    </location>
</feature>
<dbReference type="InterPro" id="IPR036055">
    <property type="entry name" value="LDL_receptor-like_sf"/>
</dbReference>
<dbReference type="CDD" id="cd00041">
    <property type="entry name" value="CUB"/>
    <property type="match status" value="2"/>
</dbReference>
<feature type="domain" description="U-box" evidence="13">
    <location>
        <begin position="1879"/>
        <end position="1952"/>
    </location>
</feature>
<feature type="domain" description="MAM" evidence="10">
    <location>
        <begin position="24"/>
        <end position="186"/>
    </location>
</feature>
<dbReference type="PROSITE" id="PS51212">
    <property type="entry name" value="WSC"/>
    <property type="match status" value="1"/>
</dbReference>
<dbReference type="SMART" id="SM00192">
    <property type="entry name" value="LDLa"/>
    <property type="match status" value="2"/>
</dbReference>
<feature type="domain" description="SRCR" evidence="11">
    <location>
        <begin position="850"/>
        <end position="946"/>
    </location>
</feature>
<dbReference type="Pfam" id="PF04564">
    <property type="entry name" value="U-box"/>
    <property type="match status" value="1"/>
</dbReference>
<dbReference type="PROSITE" id="PS01209">
    <property type="entry name" value="LDLRA_1"/>
    <property type="match status" value="2"/>
</dbReference>
<dbReference type="Pfam" id="PF00629">
    <property type="entry name" value="MAM"/>
    <property type="match status" value="3"/>
</dbReference>
<feature type="disulfide bond" evidence="6">
    <location>
        <begin position="917"/>
        <end position="927"/>
    </location>
</feature>
<dbReference type="PROSITE" id="PS50068">
    <property type="entry name" value="LDLRA_2"/>
    <property type="match status" value="2"/>
</dbReference>
<keyword evidence="8" id="KW-0812">Transmembrane</keyword>
<dbReference type="InterPro" id="IPR000998">
    <property type="entry name" value="MAM_dom"/>
</dbReference>
<organism evidence="14 15">
    <name type="scientific">Porites evermanni</name>
    <dbReference type="NCBI Taxonomy" id="104178"/>
    <lineage>
        <taxon>Eukaryota</taxon>
        <taxon>Metazoa</taxon>
        <taxon>Cnidaria</taxon>
        <taxon>Anthozoa</taxon>
        <taxon>Hexacorallia</taxon>
        <taxon>Scleractinia</taxon>
        <taxon>Fungiina</taxon>
        <taxon>Poritidae</taxon>
        <taxon>Porites</taxon>
    </lineage>
</organism>
<dbReference type="PRINTS" id="PR00258">
    <property type="entry name" value="SPERACTRCPTR"/>
</dbReference>
<dbReference type="SUPFAM" id="SSF57424">
    <property type="entry name" value="LDL receptor-like module"/>
    <property type="match status" value="2"/>
</dbReference>
<feature type="transmembrane region" description="Helical" evidence="8">
    <location>
        <begin position="1780"/>
        <end position="1803"/>
    </location>
</feature>
<dbReference type="InterPro" id="IPR002172">
    <property type="entry name" value="LDrepeatLR_classA_rpt"/>
</dbReference>
<feature type="domain" description="MAM" evidence="10">
    <location>
        <begin position="344"/>
        <end position="509"/>
    </location>
</feature>
<dbReference type="InterPro" id="IPR013320">
    <property type="entry name" value="ConA-like_dom_sf"/>
</dbReference>
<dbReference type="PROSITE" id="PS51698">
    <property type="entry name" value="U_BOX"/>
    <property type="match status" value="1"/>
</dbReference>
<evidence type="ECO:0000259" key="12">
    <source>
        <dbReference type="PROSITE" id="PS51212"/>
    </source>
</evidence>
<dbReference type="PROSITE" id="PS01180">
    <property type="entry name" value="CUB"/>
    <property type="match status" value="2"/>
</dbReference>
<dbReference type="InterPro" id="IPR036772">
    <property type="entry name" value="SRCR-like_dom_sf"/>
</dbReference>
<dbReference type="SMART" id="SM00504">
    <property type="entry name" value="Ubox"/>
    <property type="match status" value="1"/>
</dbReference>
<feature type="region of interest" description="Disordered" evidence="7">
    <location>
        <begin position="1"/>
        <end position="20"/>
    </location>
</feature>
<dbReference type="PANTHER" id="PTHR23282:SF101">
    <property type="entry name" value="MAM DOMAIN-CONTAINING PROTEIN"/>
    <property type="match status" value="1"/>
</dbReference>
<dbReference type="Pfam" id="PF01822">
    <property type="entry name" value="WSC"/>
    <property type="match status" value="1"/>
</dbReference>
<dbReference type="InterPro" id="IPR000859">
    <property type="entry name" value="CUB_dom"/>
</dbReference>
<feature type="region of interest" description="Disordered" evidence="7">
    <location>
        <begin position="1814"/>
        <end position="1860"/>
    </location>
</feature>
<keyword evidence="4 6" id="KW-1015">Disulfide bond</keyword>
<evidence type="ECO:0000256" key="1">
    <source>
        <dbReference type="ARBA" id="ARBA00022670"/>
    </source>
</evidence>
<feature type="compositionally biased region" description="Polar residues" evidence="7">
    <location>
        <begin position="7"/>
        <end position="18"/>
    </location>
</feature>
<evidence type="ECO:0000256" key="6">
    <source>
        <dbReference type="PROSITE-ProRule" id="PRU00196"/>
    </source>
</evidence>
<dbReference type="InterPro" id="IPR002889">
    <property type="entry name" value="WSC_carb-bd"/>
</dbReference>
<name>A0ABN8N5W0_9CNID</name>
<sequence>AVGGGNNETEPAKNQTYTPGAPVLPCDFEEGFCQWFQLIDDEFHWKRQKGPTPSSYTGPDVDHTTATVNGSYLYIETSLPRRPLHSARLASPTLAAVNPNSTCEMEIYIHMKGGDIGTINIYQAPVEGFAVKKYSVSRHQGSEWFKRQIQFDSDKEFQVIIEGIRGNGYQGDIAIDDITFTPGCRRLAPSYVRLTGGSEFNNGQVEIYHQGAWGPVCREGWSQEDSSVACRELGFNKSLPLGNAGLPLNKTFISTGLYNVSCVGNETSIKNCPSGVWSNNISCPSNSSALVYCSGILPVCPLKTHFYCPADTNSNKKCISRAQLCDFTKDCWDGSDELNCDNYTRCDFNDTNLCGWLQAKNDQMDWIRHRKDTPSLRTGPSTDHLGSPYSYYLYIEVSGRQGGEKARILTTPRFQGKYGDNNGLCKVRFYYHMYGPGIGTLRVLAADRYSSRTLWSKSFSQNVNWTRAEVQLANMSSSFIVMFEGEHGGRHPYGDIAIDDVSFSPECRPSRHENVSCKAGTLHCGSGECIPLSLQCDFNDDCFDGTDELDCGRDTPGRCDFEADLCHWQNMTDDQFDWQRHSGNTPSVATGPMYDHTIGFGGLQGHYLYIEASSPRVFGDTARLISPQFMWKNAVNCALRFYYHMKGFLGYNTIGRLRVRLKNSITGVESAPLWERSGHQGDQWIRADVAINTSWHVTQVIFEAVRGLTYHGDISIDDISFSPECYTSEAVHIYKNYDVRLVDGVKGSFEGRVEVYRVGSWGTICDDEWGLSDANVVCKQLGYASAKNVHGKSYFGEGTGRIWLDDLACVGNETNIGQCLHRGWGSHDCTHKQDAGVVCDKDGGSVTRAIRLLRNNSKLSGQVEIYHSGSWEAICYDKWDIHDASVACRQLGYSGATGITRETPRASPVNGLNNLHCKGNENALGDCVPNWTPERCDYGFAGVTCSAQGTAEGNIRLRGGSSENEGRVEVFHQGEWGTVCDDNWKEENAHVVCYELGFTSVRKALQSFGPGSGRVWMDQVNCNGSESAFVECPNSGWGNTACTHQEDVGVICSDEAYVGCYKDTVNHVMTHELTAASMTPVKCIRRCQSKGYPYAGLEWANECYCGSHYDRYGNATSCTLSCFGDASKICGGPWALSVYDTNPAIIPTGVPGHSAVTQSCTTLSRVWFFNFRSTLTDNYYHGDHRSGWISTPNFPSNYQDNTDCVWVLKLLPNTQVRITFKKFLTEPHYDFVEIRDGEKYYSQPYLTPVPRGFNGNLSLGTSVTASSNVMWIKFHSDASVSRQGFNLTYEAVGASTEKPPVTASTSIPPSELPTVQFIEGGCNGITHTENTTFGYLDWYHNTGFVKSPDYPSNYPHNQLCRWSIQVAPGFRILATVKQADLAHAAQSGGLGDTLHLDDGISAKTSIEHSAPWEFLSNASLVRIIFNTDSANAGKGFYIHYERVNITEEGSSTTSLPITAPIASTAQLTPALTGAVSLTSSAIRATSSKSIRVQLTQTTASPTALETSAIQATSFSIGESHKALVYKHTPVLFIWNSTPSKTFLRLAIKRTAFVIIHCVWLQTESNISVSLYHIINCCFLFVPLVSSSKEITKPAVENTNAPNKGDKGKQKGMGGGTVALIVIPIILVVIAVIFLLIFYVKKKKRGTPGVRHFFVNEAYDNLDSMAMGNTNRGSSEYAEPVTPNGTHPSIQTAPRQDPAIYFTAAPPPYSQGPSEDILLVPFPTTTGDRMIPVGIDNAAYAGLYAAPPAYEATVRTPANGTTTTGIGSMTSLREAARDDGYAVIFFSCVYCFVRPFFSAALYSVPLSRTVLPPIRGTHGTADQEKKQYPQEEEAGPLPDKSPLTVDTPVEPSAPPRPLSAASQVRVVSPVSEPEQEFNTEVPFEFLCPITNKIMNDPATAADGYNYERKAIRRWFRRKRTSPMTNEELSDLTVRANDALRNRIETFVREHSEV</sequence>
<proteinExistence type="predicted"/>
<evidence type="ECO:0000259" key="13">
    <source>
        <dbReference type="PROSITE" id="PS51698"/>
    </source>
</evidence>
<accession>A0ABN8N5W0</accession>
<dbReference type="PANTHER" id="PTHR23282">
    <property type="entry name" value="APICAL ENDOSOMAL GLYCOPROTEIN PRECURSOR"/>
    <property type="match status" value="1"/>
</dbReference>
<dbReference type="InterPro" id="IPR013083">
    <property type="entry name" value="Znf_RING/FYVE/PHD"/>
</dbReference>
<feature type="disulfide bond" evidence="6">
    <location>
        <begin position="778"/>
        <end position="839"/>
    </location>
</feature>
<dbReference type="InterPro" id="IPR003613">
    <property type="entry name" value="Ubox_domain"/>
</dbReference>
<dbReference type="Gene3D" id="2.60.120.200">
    <property type="match status" value="3"/>
</dbReference>
<feature type="disulfide bond" evidence="6">
    <location>
        <begin position="809"/>
        <end position="819"/>
    </location>
</feature>
<evidence type="ECO:0000259" key="9">
    <source>
        <dbReference type="PROSITE" id="PS01180"/>
    </source>
</evidence>
<feature type="transmembrane region" description="Helical" evidence="8">
    <location>
        <begin position="1617"/>
        <end position="1639"/>
    </location>
</feature>
<evidence type="ECO:0000256" key="2">
    <source>
        <dbReference type="ARBA" id="ARBA00022801"/>
    </source>
</evidence>
<keyword evidence="2" id="KW-0378">Hydrolase</keyword>
<dbReference type="InterPro" id="IPR001190">
    <property type="entry name" value="SRCR"/>
</dbReference>
<evidence type="ECO:0000256" key="8">
    <source>
        <dbReference type="SAM" id="Phobius"/>
    </source>
</evidence>
<dbReference type="CDD" id="cd16655">
    <property type="entry name" value="RING-Ubox_WDSUB1-like"/>
    <property type="match status" value="1"/>
</dbReference>
<comment type="caution">
    <text evidence="6">Lacks conserved residue(s) required for the propagation of feature annotation.</text>
</comment>
<keyword evidence="8" id="KW-0472">Membrane</keyword>
<feature type="compositionally biased region" description="Polar residues" evidence="7">
    <location>
        <begin position="1682"/>
        <end position="1692"/>
    </location>
</feature>
<feature type="domain" description="CUB" evidence="9">
    <location>
        <begin position="1171"/>
        <end position="1292"/>
    </location>
</feature>
<dbReference type="Gene3D" id="4.10.400.10">
    <property type="entry name" value="Low-density Lipoprotein Receptor"/>
    <property type="match status" value="2"/>
</dbReference>
<feature type="disulfide bond" evidence="5">
    <location>
        <begin position="524"/>
        <end position="542"/>
    </location>
</feature>
<feature type="domain" description="WSC" evidence="12">
    <location>
        <begin position="1054"/>
        <end position="1142"/>
    </location>
</feature>
<dbReference type="InterPro" id="IPR035914">
    <property type="entry name" value="Sperma_CUB_dom_sf"/>
</dbReference>
<protein>
    <submittedName>
        <fullName evidence="14">Uncharacterized protein</fullName>
    </submittedName>
</protein>
<dbReference type="Gene3D" id="3.30.40.10">
    <property type="entry name" value="Zinc/RING finger domain, C3HC4 (zinc finger)"/>
    <property type="match status" value="1"/>
</dbReference>
<dbReference type="EMBL" id="CALNXI010000750">
    <property type="protein sequence ID" value="CAH3043735.1"/>
    <property type="molecule type" value="Genomic_DNA"/>
</dbReference>
<feature type="domain" description="CUB" evidence="9">
    <location>
        <begin position="1322"/>
        <end position="1443"/>
    </location>
</feature>
<dbReference type="CDD" id="cd00112">
    <property type="entry name" value="LDLa"/>
    <property type="match status" value="2"/>
</dbReference>
<evidence type="ECO:0000259" key="11">
    <source>
        <dbReference type="PROSITE" id="PS50287"/>
    </source>
</evidence>
<keyword evidence="1" id="KW-0645">Protease</keyword>
<dbReference type="SMART" id="SM00321">
    <property type="entry name" value="WSC"/>
    <property type="match status" value="1"/>
</dbReference>
<evidence type="ECO:0000259" key="10">
    <source>
        <dbReference type="PROSITE" id="PS50060"/>
    </source>
</evidence>
<keyword evidence="15" id="KW-1185">Reference proteome</keyword>
<dbReference type="Pfam" id="PF00431">
    <property type="entry name" value="CUB"/>
    <property type="match status" value="2"/>
</dbReference>
<feature type="domain" description="SRCR" evidence="11">
    <location>
        <begin position="739"/>
        <end position="840"/>
    </location>
</feature>
<dbReference type="SUPFAM" id="SSF49899">
    <property type="entry name" value="Concanavalin A-like lectins/glucanases"/>
    <property type="match status" value="3"/>
</dbReference>
<dbReference type="CDD" id="cd06263">
    <property type="entry name" value="MAM"/>
    <property type="match status" value="3"/>
</dbReference>
<evidence type="ECO:0000256" key="4">
    <source>
        <dbReference type="ARBA" id="ARBA00023157"/>
    </source>
</evidence>
<dbReference type="PRINTS" id="PR00261">
    <property type="entry name" value="LDLRECEPTOR"/>
</dbReference>
<dbReference type="SMART" id="SM00137">
    <property type="entry name" value="MAM"/>
    <property type="match status" value="3"/>
</dbReference>
<evidence type="ECO:0000256" key="3">
    <source>
        <dbReference type="ARBA" id="ARBA00022825"/>
    </source>
</evidence>
<dbReference type="Pfam" id="PF00057">
    <property type="entry name" value="Ldl_recept_a"/>
    <property type="match status" value="1"/>
</dbReference>
<dbReference type="Gene3D" id="3.10.250.10">
    <property type="entry name" value="SRCR-like domain"/>
    <property type="match status" value="4"/>
</dbReference>
<evidence type="ECO:0000256" key="7">
    <source>
        <dbReference type="SAM" id="MobiDB-lite"/>
    </source>
</evidence>
<keyword evidence="8" id="KW-1133">Transmembrane helix</keyword>
<dbReference type="SUPFAM" id="SSF49854">
    <property type="entry name" value="Spermadhesin, CUB domain"/>
    <property type="match status" value="2"/>
</dbReference>
<feature type="domain" description="SRCR" evidence="11">
    <location>
        <begin position="955"/>
        <end position="1053"/>
    </location>
</feature>
<feature type="region of interest" description="Disordered" evidence="7">
    <location>
        <begin position="1670"/>
        <end position="1692"/>
    </location>
</feature>
<evidence type="ECO:0000313" key="15">
    <source>
        <dbReference type="Proteomes" id="UP001159427"/>
    </source>
</evidence>
<dbReference type="PROSITE" id="PS00420">
    <property type="entry name" value="SRCR_1"/>
    <property type="match status" value="3"/>
</dbReference>
<feature type="non-terminal residue" evidence="14">
    <location>
        <position position="1"/>
    </location>
</feature>
<evidence type="ECO:0000256" key="5">
    <source>
        <dbReference type="PROSITE-ProRule" id="PRU00124"/>
    </source>
</evidence>
<gene>
    <name evidence="14" type="ORF">PEVE_00040703</name>
</gene>
<dbReference type="SMART" id="SM00042">
    <property type="entry name" value="CUB"/>
    <property type="match status" value="2"/>
</dbReference>
<keyword evidence="3" id="KW-0720">Serine protease</keyword>
<evidence type="ECO:0000313" key="14">
    <source>
        <dbReference type="EMBL" id="CAH3043735.1"/>
    </source>
</evidence>
<feature type="disulfide bond" evidence="6">
    <location>
        <begin position="262"/>
        <end position="272"/>
    </location>
</feature>
<feature type="domain" description="MAM" evidence="10">
    <location>
        <begin position="557"/>
        <end position="727"/>
    </location>
</feature>
<reference evidence="14 15" key="1">
    <citation type="submission" date="2022-05" db="EMBL/GenBank/DDBJ databases">
        <authorList>
            <consortium name="Genoscope - CEA"/>
            <person name="William W."/>
        </authorList>
    </citation>
    <scope>NUCLEOTIDE SEQUENCE [LARGE SCALE GENOMIC DNA]</scope>
</reference>
<dbReference type="Gene3D" id="2.60.120.290">
    <property type="entry name" value="Spermadhesin, CUB domain"/>
    <property type="match status" value="2"/>
</dbReference>
<feature type="disulfide bond" evidence="5">
    <location>
        <begin position="517"/>
        <end position="529"/>
    </location>
</feature>
<dbReference type="SMART" id="SM00202">
    <property type="entry name" value="SR"/>
    <property type="match status" value="4"/>
</dbReference>
<dbReference type="Pfam" id="PF00530">
    <property type="entry name" value="SRCR"/>
    <property type="match status" value="4"/>
</dbReference>